<dbReference type="CDD" id="cd09272">
    <property type="entry name" value="RNase_HI_RT_Ty1"/>
    <property type="match status" value="1"/>
</dbReference>
<comment type="caution">
    <text evidence="1">The sequence shown here is derived from an EMBL/GenBank/DDBJ whole genome shotgun (WGS) entry which is preliminary data.</text>
</comment>
<reference evidence="1 2" key="1">
    <citation type="submission" date="2019-08" db="EMBL/GenBank/DDBJ databases">
        <title>Draft genome sequences of two oriental melons (Cucumis melo L. var makuwa).</title>
        <authorList>
            <person name="Kwon S.-Y."/>
        </authorList>
    </citation>
    <scope>NUCLEOTIDE SEQUENCE [LARGE SCALE GENOMIC DNA]</scope>
    <source>
        <strain evidence="2">cv. Chang Bougi</strain>
        <tissue evidence="1">Leaf</tissue>
    </source>
</reference>
<evidence type="ECO:0000313" key="1">
    <source>
        <dbReference type="EMBL" id="TYK11932.1"/>
    </source>
</evidence>
<sequence>MLVYGSKDLILIGYTNSDFQSDKDARKSTSGSVFTLNGGAVVWRSIKQSCIADSTMEAEYVVACKAAKEALQIHENLEVINEESTLNKSTILSGKSYIEEMLQ</sequence>
<name>A0A5D3CKU2_CUCMM</name>
<dbReference type="EMBL" id="SSTD01010378">
    <property type="protein sequence ID" value="TYK11932.1"/>
    <property type="molecule type" value="Genomic_DNA"/>
</dbReference>
<dbReference type="PANTHER" id="PTHR11439">
    <property type="entry name" value="GAG-POL-RELATED RETROTRANSPOSON"/>
    <property type="match status" value="1"/>
</dbReference>
<dbReference type="Proteomes" id="UP000321947">
    <property type="component" value="Unassembled WGS sequence"/>
</dbReference>
<protein>
    <submittedName>
        <fullName evidence="1">Gag/pol protein</fullName>
    </submittedName>
</protein>
<gene>
    <name evidence="1" type="ORF">E5676_scaffold177G001080</name>
</gene>
<accession>A0A5D3CKU2</accession>
<proteinExistence type="predicted"/>
<organism evidence="1 2">
    <name type="scientific">Cucumis melo var. makuwa</name>
    <name type="common">Oriental melon</name>
    <dbReference type="NCBI Taxonomy" id="1194695"/>
    <lineage>
        <taxon>Eukaryota</taxon>
        <taxon>Viridiplantae</taxon>
        <taxon>Streptophyta</taxon>
        <taxon>Embryophyta</taxon>
        <taxon>Tracheophyta</taxon>
        <taxon>Spermatophyta</taxon>
        <taxon>Magnoliopsida</taxon>
        <taxon>eudicotyledons</taxon>
        <taxon>Gunneridae</taxon>
        <taxon>Pentapetalae</taxon>
        <taxon>rosids</taxon>
        <taxon>fabids</taxon>
        <taxon>Cucurbitales</taxon>
        <taxon>Cucurbitaceae</taxon>
        <taxon>Benincaseae</taxon>
        <taxon>Cucumis</taxon>
    </lineage>
</organism>
<evidence type="ECO:0000313" key="2">
    <source>
        <dbReference type="Proteomes" id="UP000321947"/>
    </source>
</evidence>
<dbReference type="AlphaFoldDB" id="A0A5D3CKU2"/>